<proteinExistence type="predicted"/>
<gene>
    <name evidence="1" type="ORF">HHT355_0317</name>
</gene>
<keyword evidence="2" id="KW-1185">Reference proteome</keyword>
<protein>
    <recommendedName>
        <fullName evidence="3">YolD-like protein</fullName>
    </recommendedName>
</protein>
<accession>A0A0H5SDR6</accession>
<organism evidence="1 2">
    <name type="scientific">Herbinix hemicellulosilytica</name>
    <dbReference type="NCBI Taxonomy" id="1564487"/>
    <lineage>
        <taxon>Bacteria</taxon>
        <taxon>Bacillati</taxon>
        <taxon>Bacillota</taxon>
        <taxon>Clostridia</taxon>
        <taxon>Lachnospirales</taxon>
        <taxon>Lachnospiraceae</taxon>
        <taxon>Herbinix</taxon>
    </lineage>
</organism>
<dbReference type="Proteomes" id="UP000236497">
    <property type="component" value="Unassembled WGS sequence"/>
</dbReference>
<evidence type="ECO:0000313" key="1">
    <source>
        <dbReference type="EMBL" id="CRZ33527.1"/>
    </source>
</evidence>
<name>A0A0H5SDR6_HERHM</name>
<reference evidence="1 2" key="1">
    <citation type="submission" date="2015-06" db="EMBL/GenBank/DDBJ databases">
        <authorList>
            <person name="Wibberg Daniel"/>
        </authorList>
    </citation>
    <scope>NUCLEOTIDE SEQUENCE [LARGE SCALE GENOMIC DNA]</scope>
    <source>
        <strain evidence="1 2">T3/55T</strain>
    </source>
</reference>
<evidence type="ECO:0008006" key="3">
    <source>
        <dbReference type="Google" id="ProtNLM"/>
    </source>
</evidence>
<sequence>MKELQPNKETSKSAVIKRKEMEAVNRNNLYSDDEHRYDDIINLPHHQSQTRPRMPLIDRAAQFSPFSALTGYDDAISETERFVDERIELDKDTIAMLDERLQFLKNKINEQPYAIITYFVPDLNKDGGKYVTVTGNVKKIDEYERKIILKDGSKIPIYEIIGISTEI</sequence>
<dbReference type="EMBL" id="CVTD020000008">
    <property type="protein sequence ID" value="CRZ33527.1"/>
    <property type="molecule type" value="Genomic_DNA"/>
</dbReference>
<evidence type="ECO:0000313" key="2">
    <source>
        <dbReference type="Proteomes" id="UP000236497"/>
    </source>
</evidence>
<dbReference type="AlphaFoldDB" id="A0A0H5SDR6"/>